<proteinExistence type="predicted"/>
<evidence type="ECO:0000313" key="1">
    <source>
        <dbReference type="EMBL" id="ALM74285.1"/>
    </source>
</evidence>
<sequence length="166" mass="19739">MKKKWIATIHLDTLEIESDPSFKFKCLENCAECCFRLEVPLRDEDIERLEELGYSTWEFVDYEKMFYRGDRFLGYALKKRPFDGGCIFLQEDGKCKVYPHRPLACKLYPFVLIRKGNTLEVYIKEDEFCKGINHPQGEPFTLELVKKYFWEIVEDYRGKLGFSEVS</sequence>
<dbReference type="EMBL" id="CP013050">
    <property type="protein sequence ID" value="ALM74285.1"/>
    <property type="molecule type" value="Genomic_DNA"/>
</dbReference>
<dbReference type="STRING" id="55802.TBCH5v1_0309"/>
<dbReference type="RefSeq" id="WP_056934966.1">
    <property type="nucleotide sequence ID" value="NZ_CP013050.1"/>
</dbReference>
<evidence type="ECO:0000313" key="2">
    <source>
        <dbReference type="Proteomes" id="UP000066042"/>
    </source>
</evidence>
<reference evidence="1 2" key="1">
    <citation type="journal article" date="2016" name="Genome Announc.">
        <title>Complete genome sequence of the hyperthermophilic and piezophilic archaeon Thermococcus barophilus Ch5, capable of growth at the expense of hydrogenogenesis from carbon monoxide and formate.</title>
        <authorList>
            <person name="Oger P."/>
            <person name="Sokolova T.G."/>
            <person name="Kozhevnikova D.A."/>
            <person name="Taranov E.A."/>
            <person name="Vannier P."/>
            <person name="Lee H.S."/>
            <person name="Kwon K.K."/>
            <person name="Kang S.G."/>
            <person name="Lee J.H."/>
            <person name="Bonch-Osmolovskaya E.A."/>
            <person name="Lebedinsky A.V."/>
        </authorList>
    </citation>
    <scope>NUCLEOTIDE SEQUENCE [LARGE SCALE GENOMIC DNA]</scope>
    <source>
        <strain evidence="2">Ch5</strain>
    </source>
</reference>
<dbReference type="InterPro" id="IPR005358">
    <property type="entry name" value="Puta_zinc/iron-chelating_dom"/>
</dbReference>
<dbReference type="PANTHER" id="PTHR35866">
    <property type="entry name" value="PUTATIVE-RELATED"/>
    <property type="match status" value="1"/>
</dbReference>
<dbReference type="AlphaFoldDB" id="A0A0S1X916"/>
<name>A0A0S1X916_THEBA</name>
<dbReference type="PATRIC" id="fig|55802.8.peg.304"/>
<protein>
    <recommendedName>
        <fullName evidence="3">Fe-S-cluster oxidoreductase</fullName>
    </recommendedName>
</protein>
<dbReference type="PANTHER" id="PTHR35866:SF2">
    <property type="entry name" value="YKGJ FAMILY CYSTEINE CLUSTER PROTEIN"/>
    <property type="match status" value="1"/>
</dbReference>
<evidence type="ECO:0008006" key="3">
    <source>
        <dbReference type="Google" id="ProtNLM"/>
    </source>
</evidence>
<dbReference type="GeneID" id="26135602"/>
<accession>A0A0S1X916</accession>
<dbReference type="Pfam" id="PF03692">
    <property type="entry name" value="CxxCxxCC"/>
    <property type="match status" value="1"/>
</dbReference>
<gene>
    <name evidence="1" type="ORF">TBCH5v1_0309</name>
</gene>
<organism evidence="1 2">
    <name type="scientific">Thermococcus barophilus</name>
    <dbReference type="NCBI Taxonomy" id="55802"/>
    <lineage>
        <taxon>Archaea</taxon>
        <taxon>Methanobacteriati</taxon>
        <taxon>Methanobacteriota</taxon>
        <taxon>Thermococci</taxon>
        <taxon>Thermococcales</taxon>
        <taxon>Thermococcaceae</taxon>
        <taxon>Thermococcus</taxon>
    </lineage>
</organism>
<dbReference type="Proteomes" id="UP000066042">
    <property type="component" value="Chromosome"/>
</dbReference>